<dbReference type="SUPFAM" id="SSF51735">
    <property type="entry name" value="NAD(P)-binding Rossmann-fold domains"/>
    <property type="match status" value="1"/>
</dbReference>
<evidence type="ECO:0000313" key="4">
    <source>
        <dbReference type="Proteomes" id="UP000663828"/>
    </source>
</evidence>
<dbReference type="OrthoDB" id="16464at2759"/>
<name>A0A815S425_ADIRI</name>
<feature type="domain" description="NAD-dependent epimerase/dehydratase" evidence="1">
    <location>
        <begin position="9"/>
        <end position="237"/>
    </location>
</feature>
<dbReference type="GO" id="GO:0003978">
    <property type="term" value="F:UDP-glucose 4-epimerase activity"/>
    <property type="evidence" value="ECO:0007669"/>
    <property type="project" value="TreeGrafter"/>
</dbReference>
<dbReference type="PANTHER" id="PTHR43725:SF32">
    <property type="entry name" value="NAD-DEPENDENT EPIMERASE_DEHYDRATASE DOMAIN-CONTAINING PROTEIN"/>
    <property type="match status" value="1"/>
</dbReference>
<sequence>MAESSKTKVLVFGGNGFIGGETVVELLALHAFDITVVNRGNWKDYDSNIRIRPFVKTINVDRKSSDAVEKLRNTIGDEQFDAVIDFSAYDSGVVKDALKVLEDRFRLYIYISTDSVYEVCLPTSNELSSETDSIRPTDSDEYESLRRKDSYGHKKLKVEEHLIEWQSKTKANNWSYVILRLPDVLGPRDSTDRWWFYQMWIQFYSSIQKPLEISTHLRSSYIYVNDIARYIAYILSKTFLDSSTIFFNQILNIACTEIVSIHDLLSVIIGELNLTDLRMPIRYNPNTDADFFPSVTRGGLNISKASSAQYNWKPTPLKQVVRETVQWYNDAYGLYPNERSHMVKRIRRSLLKDDETTYGKFLYDVNRYSTQSTIKRKRDDREEDEKKIVIVDHIDVRSDYGDHRQQKVLKHNEM</sequence>
<dbReference type="AlphaFoldDB" id="A0A815S425"/>
<reference evidence="3" key="1">
    <citation type="submission" date="2021-02" db="EMBL/GenBank/DDBJ databases">
        <authorList>
            <person name="Nowell W R."/>
        </authorList>
    </citation>
    <scope>NUCLEOTIDE SEQUENCE</scope>
</reference>
<protein>
    <recommendedName>
        <fullName evidence="1">NAD-dependent epimerase/dehydratase domain-containing protein</fullName>
    </recommendedName>
</protein>
<gene>
    <name evidence="2" type="ORF">EDS130_LOCUS973</name>
    <name evidence="3" type="ORF">XAT740_LOCUS38760</name>
</gene>
<keyword evidence="4" id="KW-1185">Reference proteome</keyword>
<dbReference type="InterPro" id="IPR036291">
    <property type="entry name" value="NAD(P)-bd_dom_sf"/>
</dbReference>
<dbReference type="InterPro" id="IPR001509">
    <property type="entry name" value="Epimerase_deHydtase"/>
</dbReference>
<dbReference type="PANTHER" id="PTHR43725">
    <property type="entry name" value="UDP-GLUCOSE 4-EPIMERASE"/>
    <property type="match status" value="1"/>
</dbReference>
<dbReference type="Pfam" id="PF01370">
    <property type="entry name" value="Epimerase"/>
    <property type="match status" value="1"/>
</dbReference>
<dbReference type="Gene3D" id="3.40.50.720">
    <property type="entry name" value="NAD(P)-binding Rossmann-like Domain"/>
    <property type="match status" value="1"/>
</dbReference>
<dbReference type="GO" id="GO:0005829">
    <property type="term" value="C:cytosol"/>
    <property type="evidence" value="ECO:0007669"/>
    <property type="project" value="TreeGrafter"/>
</dbReference>
<evidence type="ECO:0000259" key="1">
    <source>
        <dbReference type="Pfam" id="PF01370"/>
    </source>
</evidence>
<evidence type="ECO:0000313" key="2">
    <source>
        <dbReference type="EMBL" id="CAF0729222.1"/>
    </source>
</evidence>
<dbReference type="EMBL" id="CAJNOR010004220">
    <property type="protein sequence ID" value="CAF1485141.1"/>
    <property type="molecule type" value="Genomic_DNA"/>
</dbReference>
<comment type="caution">
    <text evidence="3">The sequence shown here is derived from an EMBL/GenBank/DDBJ whole genome shotgun (WGS) entry which is preliminary data.</text>
</comment>
<proteinExistence type="predicted"/>
<accession>A0A815S425</accession>
<evidence type="ECO:0000313" key="3">
    <source>
        <dbReference type="EMBL" id="CAF1485141.1"/>
    </source>
</evidence>
<dbReference type="Proteomes" id="UP000663852">
    <property type="component" value="Unassembled WGS sequence"/>
</dbReference>
<dbReference type="GO" id="GO:0005996">
    <property type="term" value="P:monosaccharide metabolic process"/>
    <property type="evidence" value="ECO:0007669"/>
    <property type="project" value="TreeGrafter"/>
</dbReference>
<dbReference type="EMBL" id="CAJNOJ010000002">
    <property type="protein sequence ID" value="CAF0729222.1"/>
    <property type="molecule type" value="Genomic_DNA"/>
</dbReference>
<organism evidence="3 4">
    <name type="scientific">Adineta ricciae</name>
    <name type="common">Rotifer</name>
    <dbReference type="NCBI Taxonomy" id="249248"/>
    <lineage>
        <taxon>Eukaryota</taxon>
        <taxon>Metazoa</taxon>
        <taxon>Spiralia</taxon>
        <taxon>Gnathifera</taxon>
        <taxon>Rotifera</taxon>
        <taxon>Eurotatoria</taxon>
        <taxon>Bdelloidea</taxon>
        <taxon>Adinetida</taxon>
        <taxon>Adinetidae</taxon>
        <taxon>Adineta</taxon>
    </lineage>
</organism>
<dbReference type="Proteomes" id="UP000663828">
    <property type="component" value="Unassembled WGS sequence"/>
</dbReference>